<dbReference type="AlphaFoldDB" id="A0A914I130"/>
<dbReference type="Proteomes" id="UP000887572">
    <property type="component" value="Unplaced"/>
</dbReference>
<organism evidence="1 2">
    <name type="scientific">Globodera rostochiensis</name>
    <name type="common">Golden nematode worm</name>
    <name type="synonym">Heterodera rostochiensis</name>
    <dbReference type="NCBI Taxonomy" id="31243"/>
    <lineage>
        <taxon>Eukaryota</taxon>
        <taxon>Metazoa</taxon>
        <taxon>Ecdysozoa</taxon>
        <taxon>Nematoda</taxon>
        <taxon>Chromadorea</taxon>
        <taxon>Rhabditida</taxon>
        <taxon>Tylenchina</taxon>
        <taxon>Tylenchomorpha</taxon>
        <taxon>Tylenchoidea</taxon>
        <taxon>Heteroderidae</taxon>
        <taxon>Heteroderinae</taxon>
        <taxon>Globodera</taxon>
    </lineage>
</organism>
<evidence type="ECO:0000313" key="1">
    <source>
        <dbReference type="Proteomes" id="UP000887572"/>
    </source>
</evidence>
<keyword evidence="1" id="KW-1185">Reference proteome</keyword>
<protein>
    <submittedName>
        <fullName evidence="2">Uncharacterized protein</fullName>
    </submittedName>
</protein>
<accession>A0A914I130</accession>
<dbReference type="WBParaSite" id="Gr19_v10_g5897.t1">
    <property type="protein sequence ID" value="Gr19_v10_g5897.t1"/>
    <property type="gene ID" value="Gr19_v10_g5897"/>
</dbReference>
<reference evidence="2" key="1">
    <citation type="submission" date="2022-11" db="UniProtKB">
        <authorList>
            <consortium name="WormBaseParasite"/>
        </authorList>
    </citation>
    <scope>IDENTIFICATION</scope>
</reference>
<evidence type="ECO:0000313" key="2">
    <source>
        <dbReference type="WBParaSite" id="Gr19_v10_g5897.t1"/>
    </source>
</evidence>
<name>A0A914I130_GLORO</name>
<sequence length="157" mass="18056">MFEICLCNNFKNNICLGEFIAENYARDKQIEENVSTINFHCAKMRPINGNISVNFHINSRKFLNMMNQNDDDLLIKLQKSFASKGFGCILTNDCDSDDEDFGPNGYLFYVKIAIESEKKVRSGLWVAQLKSPADRFEFIGETIIEKSAEKTLTNYRK</sequence>
<proteinExistence type="predicted"/>